<evidence type="ECO:0000313" key="2">
    <source>
        <dbReference type="Proteomes" id="UP001144280"/>
    </source>
</evidence>
<dbReference type="Proteomes" id="UP001144280">
    <property type="component" value="Unassembled WGS sequence"/>
</dbReference>
<comment type="caution">
    <text evidence="1">The sequence shown here is derived from an EMBL/GenBank/DDBJ whole genome shotgun (WGS) entry which is preliminary data.</text>
</comment>
<name>A0ABQ5R542_9ACTN</name>
<accession>A0ABQ5R542</accession>
<organism evidence="1 2">
    <name type="scientific">Phytohabitans aurantiacus</name>
    <dbReference type="NCBI Taxonomy" id="3016789"/>
    <lineage>
        <taxon>Bacteria</taxon>
        <taxon>Bacillati</taxon>
        <taxon>Actinomycetota</taxon>
        <taxon>Actinomycetes</taxon>
        <taxon>Micromonosporales</taxon>
        <taxon>Micromonosporaceae</taxon>
    </lineage>
</organism>
<protein>
    <submittedName>
        <fullName evidence="1">Uncharacterized protein</fullName>
    </submittedName>
</protein>
<sequence length="366" mass="39935">MTTPSWVIDGGREPDFVRVLLYLDYGDDLSRVGPVLKMWHAEADCLLSGLLQPPGEVAKPKVQRSGFEKKPDGTGRKIRPRTWSDGITEDFYQLTWVWRATSPRADVADLKLYAFRFAERRHVMLSAAVDLEDRPGRLPVVLPPLLELLRSVADVADPVYGEVVVNAESIAPNTMLDSALLRRCDRSAAESRTYLRGYEWVTVCPKELLPRLGGVDGLRASKAFVAVDPLEHGGAILRATDDPAAYGPDQVRAVFSVLATVLPPGQPRFLGGRDLSRVVLADAGAQARAAGVLAVGPGLPALDDPQVVAAQAFVAEAFAKGWVTHESADDVIPEYLREKFAGHVKVGLTEEGRRRLDQILDELNGT</sequence>
<proteinExistence type="predicted"/>
<dbReference type="EMBL" id="BSDI01000042">
    <property type="protein sequence ID" value="GLI01323.1"/>
    <property type="molecule type" value="Genomic_DNA"/>
</dbReference>
<evidence type="ECO:0000313" key="1">
    <source>
        <dbReference type="EMBL" id="GLI01323.1"/>
    </source>
</evidence>
<reference evidence="1" key="1">
    <citation type="submission" date="2022-12" db="EMBL/GenBank/DDBJ databases">
        <title>New Phytohabitans aurantiacus sp. RD004123 nov., an actinomycete isolated from soil.</title>
        <authorList>
            <person name="Triningsih D.W."/>
            <person name="Harunari E."/>
            <person name="Igarashi Y."/>
        </authorList>
    </citation>
    <scope>NUCLEOTIDE SEQUENCE</scope>
    <source>
        <strain evidence="1">RD004123</strain>
    </source>
</reference>
<keyword evidence="2" id="KW-1185">Reference proteome</keyword>
<dbReference type="RefSeq" id="WP_281902250.1">
    <property type="nucleotide sequence ID" value="NZ_BSDI01000042.1"/>
</dbReference>
<gene>
    <name evidence="1" type="ORF">Pa4123_65990</name>
</gene>